<dbReference type="SUPFAM" id="SSF109604">
    <property type="entry name" value="HD-domain/PDEase-like"/>
    <property type="match status" value="1"/>
</dbReference>
<evidence type="ECO:0000313" key="2">
    <source>
        <dbReference type="EMBL" id="MCZ0865345.1"/>
    </source>
</evidence>
<dbReference type="RefSeq" id="WP_258331490.1">
    <property type="nucleotide sequence ID" value="NZ_JAPTGG010000006.1"/>
</dbReference>
<dbReference type="NCBIfam" id="TIGR00277">
    <property type="entry name" value="HDIG"/>
    <property type="match status" value="1"/>
</dbReference>
<dbReference type="CDD" id="cd00077">
    <property type="entry name" value="HDc"/>
    <property type="match status" value="1"/>
</dbReference>
<dbReference type="PROSITE" id="PS51832">
    <property type="entry name" value="HD_GYP"/>
    <property type="match status" value="1"/>
</dbReference>
<dbReference type="Gene3D" id="1.10.3210.10">
    <property type="entry name" value="Hypothetical protein af1432"/>
    <property type="match status" value="1"/>
</dbReference>
<dbReference type="EMBL" id="JAPTGG010000006">
    <property type="protein sequence ID" value="MCZ0865345.1"/>
    <property type="molecule type" value="Genomic_DNA"/>
</dbReference>
<evidence type="ECO:0000259" key="1">
    <source>
        <dbReference type="PROSITE" id="PS51832"/>
    </source>
</evidence>
<dbReference type="GO" id="GO:0008081">
    <property type="term" value="F:phosphoric diester hydrolase activity"/>
    <property type="evidence" value="ECO:0007669"/>
    <property type="project" value="UniProtKB-ARBA"/>
</dbReference>
<dbReference type="InterPro" id="IPR021812">
    <property type="entry name" value="DUF3391"/>
</dbReference>
<dbReference type="InterPro" id="IPR006675">
    <property type="entry name" value="HDIG_dom"/>
</dbReference>
<evidence type="ECO:0000313" key="3">
    <source>
        <dbReference type="Proteomes" id="UP001069090"/>
    </source>
</evidence>
<dbReference type="InterPro" id="IPR003607">
    <property type="entry name" value="HD/PDEase_dom"/>
</dbReference>
<sequence>MLKTIPSSKLVVGMYLHKLCGSWMQHPFWRSAFLLADPKDIQTIIQSGVSEVVIDTAKGLDIEPLATAALKPEQSPAPAATEAPAVKKLSKAAEWRRAKAICESSKQAITSMFEDARMGKVVSVETAQPLVDEISTSVVSSPDTLITLARLKTCDDYTYMHSVAVCAMMIALARELGLSEEQVSTAGVGGLMHDLGKAAIPLDILNNPGKLTDQEFAVVKNHPLEGYKLLQDNSNISPEVLDIVLHHHEKFDGTGYPEGLQGEDISLLARMSAICDVYDAVTSTRPYKEGWDPALSLKRMISWQGHFDPQILQAFIKIIGIYPIGALVKLESNRLAVVVEQSEGKLLAPKVKVFFAIKPKGPIAVELLDLAATRCKDRIVGLEDAEQWGFKNLADLWQPA</sequence>
<reference evidence="2 3" key="1">
    <citation type="submission" date="2022-12" db="EMBL/GenBank/DDBJ databases">
        <title>Dasania phycosphaerae sp. nov., isolated from particulate material of the south coast of Korea.</title>
        <authorList>
            <person name="Jiang Y."/>
        </authorList>
    </citation>
    <scope>NUCLEOTIDE SEQUENCE [LARGE SCALE GENOMIC DNA]</scope>
    <source>
        <strain evidence="2 3">GY-19</strain>
    </source>
</reference>
<dbReference type="AlphaFoldDB" id="A0A9J6RM06"/>
<accession>A0A9J6RM06</accession>
<keyword evidence="3" id="KW-1185">Reference proteome</keyword>
<comment type="caution">
    <text evidence="2">The sequence shown here is derived from an EMBL/GenBank/DDBJ whole genome shotgun (WGS) entry which is preliminary data.</text>
</comment>
<dbReference type="SMART" id="SM00471">
    <property type="entry name" value="HDc"/>
    <property type="match status" value="1"/>
</dbReference>
<dbReference type="PANTHER" id="PTHR43155:SF2">
    <property type="entry name" value="CYCLIC DI-GMP PHOSPHODIESTERASE PA4108"/>
    <property type="match status" value="1"/>
</dbReference>
<protein>
    <submittedName>
        <fullName evidence="2">HD-GYP domain-containing protein</fullName>
    </submittedName>
</protein>
<dbReference type="Proteomes" id="UP001069090">
    <property type="component" value="Unassembled WGS sequence"/>
</dbReference>
<dbReference type="Pfam" id="PF11871">
    <property type="entry name" value="DUF3391"/>
    <property type="match status" value="1"/>
</dbReference>
<dbReference type="PANTHER" id="PTHR43155">
    <property type="entry name" value="CYCLIC DI-GMP PHOSPHODIESTERASE PA4108-RELATED"/>
    <property type="match status" value="1"/>
</dbReference>
<organism evidence="2 3">
    <name type="scientific">Dasania phycosphaerae</name>
    <dbReference type="NCBI Taxonomy" id="2950436"/>
    <lineage>
        <taxon>Bacteria</taxon>
        <taxon>Pseudomonadati</taxon>
        <taxon>Pseudomonadota</taxon>
        <taxon>Gammaproteobacteria</taxon>
        <taxon>Cellvibrionales</taxon>
        <taxon>Spongiibacteraceae</taxon>
        <taxon>Dasania</taxon>
    </lineage>
</organism>
<dbReference type="InterPro" id="IPR037522">
    <property type="entry name" value="HD_GYP_dom"/>
</dbReference>
<dbReference type="Pfam" id="PF13487">
    <property type="entry name" value="HD_5"/>
    <property type="match status" value="1"/>
</dbReference>
<proteinExistence type="predicted"/>
<feature type="domain" description="HD-GYP" evidence="1">
    <location>
        <begin position="134"/>
        <end position="331"/>
    </location>
</feature>
<gene>
    <name evidence="2" type="ORF">O0V09_09045</name>
</gene>
<name>A0A9J6RM06_9GAMM</name>